<reference evidence="11 12" key="1">
    <citation type="submission" date="2020-07" db="EMBL/GenBank/DDBJ databases">
        <title>Sequencing the genomes of 1000 actinobacteria strains.</title>
        <authorList>
            <person name="Klenk H.-P."/>
        </authorList>
    </citation>
    <scope>NUCLEOTIDE SEQUENCE [LARGE SCALE GENOMIC DNA]</scope>
    <source>
        <strain evidence="11 12">DSM 24482</strain>
    </source>
</reference>
<evidence type="ECO:0000313" key="12">
    <source>
        <dbReference type="Proteomes" id="UP000577956"/>
    </source>
</evidence>
<evidence type="ECO:0000259" key="9">
    <source>
        <dbReference type="PROSITE" id="PS50146"/>
    </source>
</evidence>
<keyword evidence="3" id="KW-0808">Transferase</keyword>
<keyword evidence="8" id="KW-1208">Phospholipid metabolism</keyword>
<evidence type="ECO:0000313" key="10">
    <source>
        <dbReference type="EMBL" id="GIG32275.1"/>
    </source>
</evidence>
<keyword evidence="5 11" id="KW-0418">Kinase</keyword>
<dbReference type="InterPro" id="IPR001206">
    <property type="entry name" value="Diacylglycerol_kinase_cat_dom"/>
</dbReference>
<dbReference type="Pfam" id="PF00781">
    <property type="entry name" value="DAGK_cat"/>
    <property type="match status" value="1"/>
</dbReference>
<dbReference type="GO" id="GO:0008654">
    <property type="term" value="P:phospholipid biosynthetic process"/>
    <property type="evidence" value="ECO:0007669"/>
    <property type="project" value="UniProtKB-KW"/>
</dbReference>
<dbReference type="Proteomes" id="UP000618382">
    <property type="component" value="Unassembled WGS sequence"/>
</dbReference>
<dbReference type="InterPro" id="IPR016064">
    <property type="entry name" value="NAD/diacylglycerol_kinase_sf"/>
</dbReference>
<evidence type="ECO:0000256" key="3">
    <source>
        <dbReference type="ARBA" id="ARBA00022679"/>
    </source>
</evidence>
<evidence type="ECO:0000256" key="5">
    <source>
        <dbReference type="ARBA" id="ARBA00022777"/>
    </source>
</evidence>
<dbReference type="EMBL" id="BONN01000003">
    <property type="protein sequence ID" value="GIG32275.1"/>
    <property type="molecule type" value="Genomic_DNA"/>
</dbReference>
<dbReference type="AlphaFoldDB" id="A0A7Y9FGR9"/>
<dbReference type="GO" id="GO:0005524">
    <property type="term" value="F:ATP binding"/>
    <property type="evidence" value="ECO:0007669"/>
    <property type="project" value="UniProtKB-KW"/>
</dbReference>
<keyword evidence="7" id="KW-0443">Lipid metabolism</keyword>
<dbReference type="Proteomes" id="UP000577956">
    <property type="component" value="Unassembled WGS sequence"/>
</dbReference>
<feature type="domain" description="DAGKc" evidence="9">
    <location>
        <begin position="16"/>
        <end position="146"/>
    </location>
</feature>
<evidence type="ECO:0000313" key="11">
    <source>
        <dbReference type="EMBL" id="NYD86939.1"/>
    </source>
</evidence>
<dbReference type="EMBL" id="JACCBK010000001">
    <property type="protein sequence ID" value="NYD86939.1"/>
    <property type="molecule type" value="Genomic_DNA"/>
</dbReference>
<evidence type="ECO:0000256" key="7">
    <source>
        <dbReference type="ARBA" id="ARBA00023209"/>
    </source>
</evidence>
<keyword evidence="4" id="KW-0547">Nucleotide-binding</keyword>
<gene>
    <name evidence="11" type="ORF">BKA21_002488</name>
    <name evidence="10" type="ORF">Col01nite_14340</name>
</gene>
<dbReference type="Gene3D" id="2.60.200.40">
    <property type="match status" value="1"/>
</dbReference>
<dbReference type="Pfam" id="PF19279">
    <property type="entry name" value="YegS_C"/>
    <property type="match status" value="1"/>
</dbReference>
<evidence type="ECO:0000256" key="4">
    <source>
        <dbReference type="ARBA" id="ARBA00022741"/>
    </source>
</evidence>
<comment type="cofactor">
    <cofactor evidence="1">
        <name>Mg(2+)</name>
        <dbReference type="ChEBI" id="CHEBI:18420"/>
    </cofactor>
</comment>
<dbReference type="PROSITE" id="PS50146">
    <property type="entry name" value="DAGK"/>
    <property type="match status" value="1"/>
</dbReference>
<keyword evidence="13" id="KW-1185">Reference proteome</keyword>
<protein>
    <submittedName>
        <fullName evidence="11">Diacylglycerol kinase family enzyme</fullName>
    </submittedName>
    <submittedName>
        <fullName evidence="10">Lipid kinase</fullName>
    </submittedName>
</protein>
<dbReference type="GO" id="GO:0016301">
    <property type="term" value="F:kinase activity"/>
    <property type="evidence" value="ECO:0007669"/>
    <property type="project" value="UniProtKB-KW"/>
</dbReference>
<evidence type="ECO:0000313" key="13">
    <source>
        <dbReference type="Proteomes" id="UP000618382"/>
    </source>
</evidence>
<name>A0A7Y9FGR9_9CELL</name>
<keyword evidence="7" id="KW-0444">Lipid biosynthesis</keyword>
<dbReference type="InterPro" id="IPR045540">
    <property type="entry name" value="YegS/DAGK_C"/>
</dbReference>
<keyword evidence="7" id="KW-0594">Phospholipid biosynthesis</keyword>
<comment type="similarity">
    <text evidence="2">Belongs to the diacylglycerol/lipid kinase family.</text>
</comment>
<evidence type="ECO:0000256" key="1">
    <source>
        <dbReference type="ARBA" id="ARBA00001946"/>
    </source>
</evidence>
<comment type="caution">
    <text evidence="11">The sequence shown here is derived from an EMBL/GenBank/DDBJ whole genome shotgun (WGS) entry which is preliminary data.</text>
</comment>
<reference evidence="10 13" key="2">
    <citation type="submission" date="2021-01" db="EMBL/GenBank/DDBJ databases">
        <title>Whole genome shotgun sequence of Cellulomonas oligotrophica NBRC 109435.</title>
        <authorList>
            <person name="Komaki H."/>
            <person name="Tamura T."/>
        </authorList>
    </citation>
    <scope>NUCLEOTIDE SEQUENCE [LARGE SCALE GENOMIC DNA]</scope>
    <source>
        <strain evidence="10 13">NBRC 109435</strain>
    </source>
</reference>
<evidence type="ECO:0000256" key="2">
    <source>
        <dbReference type="ARBA" id="ARBA00005983"/>
    </source>
</evidence>
<evidence type="ECO:0000256" key="6">
    <source>
        <dbReference type="ARBA" id="ARBA00022840"/>
    </source>
</evidence>
<dbReference type="RefSeq" id="WP_140459424.1">
    <property type="nucleotide sequence ID" value="NZ_BAABFI010000008.1"/>
</dbReference>
<dbReference type="Gene3D" id="3.40.50.10330">
    <property type="entry name" value="Probable inorganic polyphosphate/atp-NAD kinase, domain 1"/>
    <property type="match status" value="1"/>
</dbReference>
<dbReference type="SMART" id="SM00046">
    <property type="entry name" value="DAGKc"/>
    <property type="match status" value="1"/>
</dbReference>
<evidence type="ECO:0000256" key="8">
    <source>
        <dbReference type="ARBA" id="ARBA00023264"/>
    </source>
</evidence>
<dbReference type="PANTHER" id="PTHR12358">
    <property type="entry name" value="SPHINGOSINE KINASE"/>
    <property type="match status" value="1"/>
</dbReference>
<dbReference type="SUPFAM" id="SSF111331">
    <property type="entry name" value="NAD kinase/diacylglycerol kinase-like"/>
    <property type="match status" value="1"/>
</dbReference>
<dbReference type="InterPro" id="IPR017438">
    <property type="entry name" value="ATP-NAD_kinase_N"/>
</dbReference>
<organism evidence="11 12">
    <name type="scientific">Cellulomonas oligotrophica</name>
    <dbReference type="NCBI Taxonomy" id="931536"/>
    <lineage>
        <taxon>Bacteria</taxon>
        <taxon>Bacillati</taxon>
        <taxon>Actinomycetota</taxon>
        <taxon>Actinomycetes</taxon>
        <taxon>Micrococcales</taxon>
        <taxon>Cellulomonadaceae</taxon>
        <taxon>Cellulomonas</taxon>
    </lineage>
</organism>
<dbReference type="PANTHER" id="PTHR12358:SF54">
    <property type="entry name" value="SPHINGOSINE KINASE RELATED PROTEIN"/>
    <property type="match status" value="1"/>
</dbReference>
<accession>A0A7Y9FGR9</accession>
<sequence length="326" mass="34400">MTAATRRTVDAPGPTAPVGPAVVVVNARSRRGAALHHRVAPALERRGVEVSAVHVVHDPGAELPELLPRVLADSPSLLVVGSGDGTLAAVVDHLAGRSTVLGYLPLGTTNNTGRSLGLPLRLDAALDVIAHGRTVPVDLARAGDDWFANLVSVGLSSEVAGRTPHLLKRHLGRTAYAATAARALLTHQPFEAQITADDRTWTVRTHQLNVANGRVHAGTPIAVDAGIDDRLLVAYALGGAGRASVVSAAALHATTPWRPMHHKRFVTGTTVRVLTDRTLRLDVDGELTDVVGPDHPLVVRVDAGAMQVRVPHGFVRRDPLARERTS</sequence>
<dbReference type="InterPro" id="IPR050187">
    <property type="entry name" value="Lipid_Phosphate_FormReg"/>
</dbReference>
<proteinExistence type="inferred from homology"/>
<keyword evidence="6" id="KW-0067">ATP-binding</keyword>